<dbReference type="InterPro" id="IPR036866">
    <property type="entry name" value="RibonucZ/Hydroxyglut_hydro"/>
</dbReference>
<evidence type="ECO:0000313" key="8">
    <source>
        <dbReference type="EMBL" id="CAH9071086.1"/>
    </source>
</evidence>
<reference evidence="8" key="1">
    <citation type="submission" date="2022-07" db="EMBL/GenBank/DDBJ databases">
        <authorList>
            <person name="Macas J."/>
            <person name="Novak P."/>
            <person name="Neumann P."/>
        </authorList>
    </citation>
    <scope>NUCLEOTIDE SEQUENCE</scope>
</reference>
<gene>
    <name evidence="8" type="ORF">CEPIT_LOCUS3712</name>
</gene>
<comment type="caution">
    <text evidence="8">The sequence shown here is derived from an EMBL/GenBank/DDBJ whole genome shotgun (WGS) entry which is preliminary data.</text>
</comment>
<evidence type="ECO:0000256" key="5">
    <source>
        <dbReference type="ARBA" id="ARBA00023242"/>
    </source>
</evidence>
<comment type="subcellular location">
    <subcellularLocation>
        <location evidence="1">Nucleus</location>
    </subcellularLocation>
</comment>
<dbReference type="GO" id="GO:0005634">
    <property type="term" value="C:nucleus"/>
    <property type="evidence" value="ECO:0007669"/>
    <property type="project" value="UniProtKB-SubCell"/>
</dbReference>
<evidence type="ECO:0000256" key="6">
    <source>
        <dbReference type="SAM" id="MobiDB-lite"/>
    </source>
</evidence>
<evidence type="ECO:0000259" key="7">
    <source>
        <dbReference type="Pfam" id="PF07522"/>
    </source>
</evidence>
<evidence type="ECO:0000313" key="9">
    <source>
        <dbReference type="Proteomes" id="UP001152523"/>
    </source>
</evidence>
<dbReference type="EMBL" id="CAMAPF010000018">
    <property type="protein sequence ID" value="CAH9071086.1"/>
    <property type="molecule type" value="Genomic_DNA"/>
</dbReference>
<dbReference type="GO" id="GO:0036297">
    <property type="term" value="P:interstrand cross-link repair"/>
    <property type="evidence" value="ECO:0007669"/>
    <property type="project" value="TreeGrafter"/>
</dbReference>
<dbReference type="GO" id="GO:0006303">
    <property type="term" value="P:double-strand break repair via nonhomologous end joining"/>
    <property type="evidence" value="ECO:0007669"/>
    <property type="project" value="TreeGrafter"/>
</dbReference>
<evidence type="ECO:0000256" key="3">
    <source>
        <dbReference type="ARBA" id="ARBA00022763"/>
    </source>
</evidence>
<dbReference type="GO" id="GO:0035312">
    <property type="term" value="F:5'-3' DNA exonuclease activity"/>
    <property type="evidence" value="ECO:0007669"/>
    <property type="project" value="TreeGrafter"/>
</dbReference>
<dbReference type="PANTHER" id="PTHR23240">
    <property type="entry name" value="DNA CROSS-LINK REPAIR PROTEIN PSO2/SNM1-RELATED"/>
    <property type="match status" value="1"/>
</dbReference>
<feature type="domain" description="DNA repair metallo-beta-lactamase" evidence="7">
    <location>
        <begin position="227"/>
        <end position="336"/>
    </location>
</feature>
<feature type="compositionally biased region" description="Polar residues" evidence="6">
    <location>
        <begin position="549"/>
        <end position="561"/>
    </location>
</feature>
<dbReference type="PANTHER" id="PTHR23240:SF31">
    <property type="entry name" value="DNA REPAIR METALLO-BETA-LACTAMASE FAMILY PROTEIN"/>
    <property type="match status" value="1"/>
</dbReference>
<dbReference type="Pfam" id="PF07522">
    <property type="entry name" value="DRMBL"/>
    <property type="match status" value="1"/>
</dbReference>
<keyword evidence="4" id="KW-0234">DNA repair</keyword>
<proteinExistence type="inferred from homology"/>
<organism evidence="8 9">
    <name type="scientific">Cuscuta epithymum</name>
    <dbReference type="NCBI Taxonomy" id="186058"/>
    <lineage>
        <taxon>Eukaryota</taxon>
        <taxon>Viridiplantae</taxon>
        <taxon>Streptophyta</taxon>
        <taxon>Embryophyta</taxon>
        <taxon>Tracheophyta</taxon>
        <taxon>Spermatophyta</taxon>
        <taxon>Magnoliopsida</taxon>
        <taxon>eudicotyledons</taxon>
        <taxon>Gunneridae</taxon>
        <taxon>Pentapetalae</taxon>
        <taxon>asterids</taxon>
        <taxon>lamiids</taxon>
        <taxon>Solanales</taxon>
        <taxon>Convolvulaceae</taxon>
        <taxon>Cuscuteae</taxon>
        <taxon>Cuscuta</taxon>
        <taxon>Cuscuta subgen. Cuscuta</taxon>
    </lineage>
</organism>
<dbReference type="Gene3D" id="3.40.50.12650">
    <property type="match status" value="1"/>
</dbReference>
<feature type="compositionally biased region" description="Basic and acidic residues" evidence="6">
    <location>
        <begin position="533"/>
        <end position="548"/>
    </location>
</feature>
<protein>
    <recommendedName>
        <fullName evidence="7">DNA repair metallo-beta-lactamase domain-containing protein</fullName>
    </recommendedName>
</protein>
<evidence type="ECO:0000256" key="2">
    <source>
        <dbReference type="ARBA" id="ARBA00010304"/>
    </source>
</evidence>
<dbReference type="GO" id="GO:0003684">
    <property type="term" value="F:damaged DNA binding"/>
    <property type="evidence" value="ECO:0007669"/>
    <property type="project" value="TreeGrafter"/>
</dbReference>
<name>A0AAV0CAE3_9ASTE</name>
<dbReference type="Gene3D" id="3.60.15.10">
    <property type="entry name" value="Ribonuclease Z/Hydroxyacylglutathione hydrolase-like"/>
    <property type="match status" value="1"/>
</dbReference>
<dbReference type="FunFam" id="3.40.50.12650:FF:000005">
    <property type="entry name" value="DNA repair metallo-beta-lactamase family protein"/>
    <property type="match status" value="1"/>
</dbReference>
<dbReference type="AlphaFoldDB" id="A0AAV0CAE3"/>
<accession>A0AAV0CAE3</accession>
<sequence>MTIEMLKGLPFSVDTWSPNSSRKRHHFLTHAHKDHTQGISTHASYPIYCTLITKALVLQHYPQLDGSVFATIEMEQSLEIEDPDGKFMVTAFDANHCPGAVMFLFEGIFGNILHTGDCRLTIECLRRLPEKYVGKKGREPRCPLDCVFLDCTFGKFPSRMPTKQSAIQQVINCIWKHPDAPTVYLTCDLLGQEDILVNISRTFGCKIYVDKVKTPQFFQTLELLVPEILSQDPISRFQMFDGFHGLYERAEAKIAEARANHQNEPLIIRASSQWYACSDKECSDMQKQKKERFDQAVRDTSGVWHVCYSIHSSREELEWALQILAPRWVVSTTPTCRAMELDYVKKHCFTRKRDMDDPFLKLLEIDVCASSQGIPKEASVTSVVTSEGNSKILTQLAVSPSRKVQHIPPPRRKRLPITLFGRARHGMVDPSFAEVNKASKVSDKNHASVEIKIDLSKSKESNNGLSENVTMEGEEISLELEMHNYKSEECNSTDDIKEHQKNVSDITPNGLSENVTLEGEEISVELKMHNYKPEECNSTDDIKDHQRSVSDNTPNGSSKSFSASLRRLYRSMNVPVPEPLPSLVERMNANKKRARWLCNL</sequence>
<evidence type="ECO:0000256" key="4">
    <source>
        <dbReference type="ARBA" id="ARBA00023204"/>
    </source>
</evidence>
<dbReference type="SUPFAM" id="SSF56281">
    <property type="entry name" value="Metallo-hydrolase/oxidoreductase"/>
    <property type="match status" value="1"/>
</dbReference>
<keyword evidence="9" id="KW-1185">Reference proteome</keyword>
<feature type="region of interest" description="Disordered" evidence="6">
    <location>
        <begin position="533"/>
        <end position="561"/>
    </location>
</feature>
<dbReference type="InterPro" id="IPR011084">
    <property type="entry name" value="DRMBL"/>
</dbReference>
<comment type="similarity">
    <text evidence="2">Belongs to the DNA repair metallo-beta-lactamase (DRMBL) family.</text>
</comment>
<dbReference type="FunFam" id="3.60.15.10:FF:000039">
    <property type="entry name" value="DNA repair metallo-beta-lactamase family protein"/>
    <property type="match status" value="1"/>
</dbReference>
<evidence type="ECO:0000256" key="1">
    <source>
        <dbReference type="ARBA" id="ARBA00004123"/>
    </source>
</evidence>
<keyword evidence="5" id="KW-0539">Nucleus</keyword>
<keyword evidence="3" id="KW-0227">DNA damage</keyword>
<dbReference type="Proteomes" id="UP001152523">
    <property type="component" value="Unassembled WGS sequence"/>
</dbReference>